<feature type="transmembrane region" description="Helical" evidence="8">
    <location>
        <begin position="141"/>
        <end position="164"/>
    </location>
</feature>
<evidence type="ECO:0000256" key="5">
    <source>
        <dbReference type="ARBA" id="ARBA00022692"/>
    </source>
</evidence>
<organism evidence="9 10">
    <name type="scientific">Pontibacter virosus</name>
    <dbReference type="NCBI Taxonomy" id="1765052"/>
    <lineage>
        <taxon>Bacteria</taxon>
        <taxon>Pseudomonadati</taxon>
        <taxon>Bacteroidota</taxon>
        <taxon>Cytophagia</taxon>
        <taxon>Cytophagales</taxon>
        <taxon>Hymenobacteraceae</taxon>
        <taxon>Pontibacter</taxon>
    </lineage>
</organism>
<dbReference type="InterPro" id="IPR002549">
    <property type="entry name" value="AI-2E-like"/>
</dbReference>
<keyword evidence="5 8" id="KW-0812">Transmembrane</keyword>
<evidence type="ECO:0000256" key="6">
    <source>
        <dbReference type="ARBA" id="ARBA00022989"/>
    </source>
</evidence>
<feature type="transmembrane region" description="Helical" evidence="8">
    <location>
        <begin position="296"/>
        <end position="329"/>
    </location>
</feature>
<evidence type="ECO:0000256" key="8">
    <source>
        <dbReference type="SAM" id="Phobius"/>
    </source>
</evidence>
<feature type="transmembrane region" description="Helical" evidence="8">
    <location>
        <begin position="227"/>
        <end position="250"/>
    </location>
</feature>
<dbReference type="Pfam" id="PF01594">
    <property type="entry name" value="AI-2E_transport"/>
    <property type="match status" value="1"/>
</dbReference>
<evidence type="ECO:0000256" key="2">
    <source>
        <dbReference type="ARBA" id="ARBA00009773"/>
    </source>
</evidence>
<dbReference type="PANTHER" id="PTHR21716:SF53">
    <property type="entry name" value="PERMEASE PERM-RELATED"/>
    <property type="match status" value="1"/>
</dbReference>
<evidence type="ECO:0000313" key="9">
    <source>
        <dbReference type="EMBL" id="PVY41696.1"/>
    </source>
</evidence>
<comment type="similarity">
    <text evidence="2">Belongs to the autoinducer-2 exporter (AI-2E) (TC 2.A.86) family.</text>
</comment>
<proteinExistence type="inferred from homology"/>
<evidence type="ECO:0000313" key="10">
    <source>
        <dbReference type="Proteomes" id="UP000245466"/>
    </source>
</evidence>
<evidence type="ECO:0000256" key="1">
    <source>
        <dbReference type="ARBA" id="ARBA00004651"/>
    </source>
</evidence>
<dbReference type="GO" id="GO:0005886">
    <property type="term" value="C:plasma membrane"/>
    <property type="evidence" value="ECO:0007669"/>
    <property type="project" value="UniProtKB-SubCell"/>
</dbReference>
<feature type="transmembrane region" description="Helical" evidence="8">
    <location>
        <begin position="30"/>
        <end position="47"/>
    </location>
</feature>
<sequence>MEKSSKVNWLKLLQYVLLVAALLYFGRTLFVPLSFSLLISFILYPVVKWMEDRGWSRWSAILLCLLTMLIVVGALSWLLVRQMISFGQEWPMLQEKLLQAWQQFGLYLERQFGVDDVQRSNWMEGIVKDATSAVLNAVQGVLYASVTTVVLFLLIPLYAALILYNREQLAGALFSMFSSTEHSKIHSILRETITTYYNFIKGMIIVYAVVGLLNSVGLLLLGIPHAVFFGIVASILTFIPYVGISIGAILPMAVAWITYDSVWYPVGVIFVFSVVQYLEANLIFPLAVSFRLQVNMLFTLLAIVAGGILWGASGMILFVPFVAILKLIADKHEELRPVSLLLGTGRSSAKAAPKPKLKIGRFRRGQN</sequence>
<keyword evidence="6 8" id="KW-1133">Transmembrane helix</keyword>
<dbReference type="Proteomes" id="UP000245466">
    <property type="component" value="Unassembled WGS sequence"/>
</dbReference>
<dbReference type="RefSeq" id="WP_116542756.1">
    <property type="nucleotide sequence ID" value="NZ_QEKI01000004.1"/>
</dbReference>
<feature type="transmembrane region" description="Helical" evidence="8">
    <location>
        <begin position="59"/>
        <end position="80"/>
    </location>
</feature>
<keyword evidence="7 8" id="KW-0472">Membrane</keyword>
<evidence type="ECO:0000256" key="3">
    <source>
        <dbReference type="ARBA" id="ARBA00022448"/>
    </source>
</evidence>
<comment type="subcellular location">
    <subcellularLocation>
        <location evidence="1">Cell membrane</location>
        <topology evidence="1">Multi-pass membrane protein</topology>
    </subcellularLocation>
</comment>
<reference evidence="9 10" key="1">
    <citation type="submission" date="2018-04" db="EMBL/GenBank/DDBJ databases">
        <title>Genomic Encyclopedia of Type Strains, Phase IV (KMG-IV): sequencing the most valuable type-strain genomes for metagenomic binning, comparative biology and taxonomic classification.</title>
        <authorList>
            <person name="Goeker M."/>
        </authorList>
    </citation>
    <scope>NUCLEOTIDE SEQUENCE [LARGE SCALE GENOMIC DNA]</scope>
    <source>
        <strain evidence="9 10">DSM 100231</strain>
    </source>
</reference>
<dbReference type="AlphaFoldDB" id="A0A2U1AZ42"/>
<protein>
    <submittedName>
        <fullName evidence="9">Putative PurR-regulated permease PerM</fullName>
    </submittedName>
</protein>
<evidence type="ECO:0000256" key="7">
    <source>
        <dbReference type="ARBA" id="ARBA00023136"/>
    </source>
</evidence>
<keyword evidence="4" id="KW-1003">Cell membrane</keyword>
<feature type="transmembrane region" description="Helical" evidence="8">
    <location>
        <begin position="199"/>
        <end position="221"/>
    </location>
</feature>
<gene>
    <name evidence="9" type="ORF">C8E01_10467</name>
</gene>
<name>A0A2U1AZ42_9BACT</name>
<evidence type="ECO:0000256" key="4">
    <source>
        <dbReference type="ARBA" id="ARBA00022475"/>
    </source>
</evidence>
<keyword evidence="3" id="KW-0813">Transport</keyword>
<dbReference type="EMBL" id="QEKI01000004">
    <property type="protein sequence ID" value="PVY41696.1"/>
    <property type="molecule type" value="Genomic_DNA"/>
</dbReference>
<comment type="caution">
    <text evidence="9">The sequence shown here is derived from an EMBL/GenBank/DDBJ whole genome shotgun (WGS) entry which is preliminary data.</text>
</comment>
<keyword evidence="10" id="KW-1185">Reference proteome</keyword>
<dbReference type="OrthoDB" id="9793390at2"/>
<dbReference type="PANTHER" id="PTHR21716">
    <property type="entry name" value="TRANSMEMBRANE PROTEIN"/>
    <property type="match status" value="1"/>
</dbReference>
<accession>A0A2U1AZ42</accession>
<feature type="transmembrane region" description="Helical" evidence="8">
    <location>
        <begin position="262"/>
        <end position="284"/>
    </location>
</feature>